<feature type="domain" description="PPC" evidence="1">
    <location>
        <begin position="4"/>
        <end position="136"/>
    </location>
</feature>
<dbReference type="CDD" id="cd11378">
    <property type="entry name" value="DUF296"/>
    <property type="match status" value="1"/>
</dbReference>
<dbReference type="EMBL" id="RXII01000023">
    <property type="protein sequence ID" value="RZN63114.1"/>
    <property type="molecule type" value="Genomic_DNA"/>
</dbReference>
<comment type="caution">
    <text evidence="2">The sequence shown here is derived from an EMBL/GenBank/DDBJ whole genome shotgun (WGS) entry which is preliminary data.</text>
</comment>
<evidence type="ECO:0000313" key="2">
    <source>
        <dbReference type="EMBL" id="RSN78017.1"/>
    </source>
</evidence>
<name>A0A429GW99_9CREN</name>
<accession>A0A429GW99</accession>
<organism evidence="2 4">
    <name type="scientific">Candidatus Methanodesulfokora washburnensis</name>
    <dbReference type="NCBI Taxonomy" id="2478471"/>
    <lineage>
        <taxon>Archaea</taxon>
        <taxon>Thermoproteota</taxon>
        <taxon>Candidatus Korarchaeia</taxon>
        <taxon>Candidatus Korarchaeia incertae sedis</taxon>
        <taxon>Candidatus Methanodesulfokora</taxon>
    </lineage>
</organism>
<dbReference type="OrthoDB" id="371648at2157"/>
<evidence type="ECO:0000259" key="1">
    <source>
        <dbReference type="PROSITE" id="PS51742"/>
    </source>
</evidence>
<dbReference type="PANTHER" id="PTHR34988:SF1">
    <property type="entry name" value="DNA-BINDING PROTEIN"/>
    <property type="match status" value="1"/>
</dbReference>
<proteinExistence type="predicted"/>
<evidence type="ECO:0000313" key="4">
    <source>
        <dbReference type="Proteomes" id="UP000277582"/>
    </source>
</evidence>
<evidence type="ECO:0000313" key="3">
    <source>
        <dbReference type="EMBL" id="RZN63114.1"/>
    </source>
</evidence>
<dbReference type="PANTHER" id="PTHR34988">
    <property type="entry name" value="PROTEIN, PUTATIVE-RELATED"/>
    <property type="match status" value="1"/>
</dbReference>
<sequence length="136" mass="14981">MKTYNIRAVHLIRLDEGTEIVSELKKSCQGMKGGIVKGIGGLDRAKIAVYNPERGEYDVREVIGFHEIASLLGNLSIKKDGERFLHLHVVLGSWRGVIAGHLIEGYVRGTAEIAVFELDGELNRTIEAKGLTLLDL</sequence>
<evidence type="ECO:0000313" key="5">
    <source>
        <dbReference type="Proteomes" id="UP000316217"/>
    </source>
</evidence>
<gene>
    <name evidence="2" type="ORF">D6D85_01750</name>
    <name evidence="3" type="ORF">EF810_01325</name>
</gene>
<reference evidence="3 5" key="2">
    <citation type="journal article" date="2019" name="Nat. Microbiol.">
        <title>Wide diversity of methane and short-chain alkane metabolisms in uncultured archaea.</title>
        <authorList>
            <person name="Borrel G."/>
            <person name="Adam P.S."/>
            <person name="McKay L.J."/>
            <person name="Chen L.X."/>
            <person name="Sierra-Garcia I.N."/>
            <person name="Sieber C.M."/>
            <person name="Letourneur Q."/>
            <person name="Ghozlane A."/>
            <person name="Andersen G.L."/>
            <person name="Li W.J."/>
            <person name="Hallam S.J."/>
            <person name="Muyzer G."/>
            <person name="de Oliveira V.M."/>
            <person name="Inskeep W.P."/>
            <person name="Banfield J.F."/>
            <person name="Gribaldo S."/>
        </authorList>
    </citation>
    <scope>NUCLEOTIDE SEQUENCE [LARGE SCALE GENOMIC DNA]</scope>
    <source>
        <strain evidence="3">NM4</strain>
    </source>
</reference>
<dbReference type="SUPFAM" id="SSF117856">
    <property type="entry name" value="AF0104/ALDC/Ptd012-like"/>
    <property type="match status" value="1"/>
</dbReference>
<dbReference type="InterPro" id="IPR005175">
    <property type="entry name" value="PPC_dom"/>
</dbReference>
<dbReference type="PROSITE" id="PS51742">
    <property type="entry name" value="PPC"/>
    <property type="match status" value="1"/>
</dbReference>
<dbReference type="RefSeq" id="WP_125670344.1">
    <property type="nucleotide sequence ID" value="NZ_RCOS01000026.1"/>
</dbReference>
<dbReference type="EMBL" id="RCOS01000026">
    <property type="protein sequence ID" value="RSN78017.1"/>
    <property type="molecule type" value="Genomic_DNA"/>
</dbReference>
<dbReference type="Pfam" id="PF03479">
    <property type="entry name" value="PCC"/>
    <property type="match status" value="1"/>
</dbReference>
<reference evidence="2 4" key="1">
    <citation type="submission" date="2018-10" db="EMBL/GenBank/DDBJ databases">
        <title>Co-occurring genomic capacity for anaerobic methane metabolism and dissimilatory sulfite reduction discovered in the Korarchaeota.</title>
        <authorList>
            <person name="Mckay L.J."/>
            <person name="Dlakic M."/>
            <person name="Fields M.W."/>
            <person name="Delmont T.O."/>
            <person name="Eren A.M."/>
            <person name="Jay Z.J."/>
            <person name="Klingelsmith K.B."/>
            <person name="Rusch D.B."/>
            <person name="Inskeep W.P."/>
        </authorList>
    </citation>
    <scope>NUCLEOTIDE SEQUENCE [LARGE SCALE GENOMIC DNA]</scope>
    <source>
        <strain evidence="2 4">MDKW</strain>
    </source>
</reference>
<dbReference type="Proteomes" id="UP000277582">
    <property type="component" value="Unassembled WGS sequence"/>
</dbReference>
<dbReference type="AlphaFoldDB" id="A0A429GW99"/>
<keyword evidence="4" id="KW-1185">Reference proteome</keyword>
<protein>
    <submittedName>
        <fullName evidence="2">DUF296 domain-containing protein</fullName>
    </submittedName>
</protein>
<dbReference type="Gene3D" id="3.30.1330.80">
    <property type="entry name" value="Hypothetical protein, similar to alpha- acetolactate decarboxylase, domain 2"/>
    <property type="match status" value="1"/>
</dbReference>
<dbReference type="Proteomes" id="UP000316217">
    <property type="component" value="Unassembled WGS sequence"/>
</dbReference>